<accession>U2M4D5</accession>
<dbReference type="HOGENOM" id="CLU_046496_2_0_9"/>
<dbReference type="GO" id="GO:0009443">
    <property type="term" value="P:pyridoxal 5'-phosphate salvage"/>
    <property type="evidence" value="ECO:0007669"/>
    <property type="project" value="InterPro"/>
</dbReference>
<dbReference type="Pfam" id="PF08543">
    <property type="entry name" value="Phos_pyr_kin"/>
    <property type="match status" value="1"/>
</dbReference>
<dbReference type="GO" id="GO:0005829">
    <property type="term" value="C:cytosol"/>
    <property type="evidence" value="ECO:0007669"/>
    <property type="project" value="TreeGrafter"/>
</dbReference>
<reference evidence="7 8" key="1">
    <citation type="submission" date="2013-07" db="EMBL/GenBank/DDBJ databases">
        <authorList>
            <person name="Weinstock G."/>
            <person name="Sodergren E."/>
            <person name="Wylie T."/>
            <person name="Fulton L."/>
            <person name="Fulton R."/>
            <person name="Fronick C."/>
            <person name="O'Laughlin M."/>
            <person name="Godfrey J."/>
            <person name="Miner T."/>
            <person name="Herter B."/>
            <person name="Appelbaum E."/>
            <person name="Cordes M."/>
            <person name="Lek S."/>
            <person name="Wollam A."/>
            <person name="Pepin K.H."/>
            <person name="Palsikar V.B."/>
            <person name="Mitreva M."/>
            <person name="Wilson R.K."/>
        </authorList>
    </citation>
    <scope>NUCLEOTIDE SEQUENCE [LARGE SCALE GENOMIC DNA]</scope>
    <source>
        <strain evidence="7 8">ATCC 27760</strain>
    </source>
</reference>
<evidence type="ECO:0000256" key="1">
    <source>
        <dbReference type="ARBA" id="ARBA00012104"/>
    </source>
</evidence>
<dbReference type="EMBL" id="AWVF01000113">
    <property type="protein sequence ID" value="ERJ96604.1"/>
    <property type="molecule type" value="Genomic_DNA"/>
</dbReference>
<proteinExistence type="predicted"/>
<dbReference type="CDD" id="cd01173">
    <property type="entry name" value="pyridoxal_pyridoxamine_kinase"/>
    <property type="match status" value="1"/>
</dbReference>
<keyword evidence="3" id="KW-0547">Nucleotide-binding</keyword>
<dbReference type="eggNOG" id="COG2240">
    <property type="taxonomic scope" value="Bacteria"/>
</dbReference>
<dbReference type="InterPro" id="IPR013749">
    <property type="entry name" value="PM/HMP-P_kinase-1"/>
</dbReference>
<evidence type="ECO:0000313" key="7">
    <source>
        <dbReference type="EMBL" id="ERJ96604.1"/>
    </source>
</evidence>
<comment type="caution">
    <text evidence="7">The sequence shown here is derived from an EMBL/GenBank/DDBJ whole genome shotgun (WGS) entry which is preliminary data.</text>
</comment>
<dbReference type="Proteomes" id="UP000016662">
    <property type="component" value="Unassembled WGS sequence"/>
</dbReference>
<evidence type="ECO:0000256" key="5">
    <source>
        <dbReference type="ARBA" id="ARBA00022840"/>
    </source>
</evidence>
<sequence>MLKRIVTIQDVSCFGKCSSTVALPLISAMGVETAVIPTAVLSTHTGGFTGYTFRDLTADIPQIAAHWKTLQLHFDGIYTGYLGSREQVQIMADFFDAFRSEDTVIVVDPVMGDAGSMYAGFTPDFAVEMRKLCGKADVIAPNMTEVSLLLGIPYAEQCPLETVKTYLKQLTEIGCPIAVITGIRNGDQHGAIAYDSTTGSYYAAYREHVPEPMHGTGDIFASVLSGALVRGASIEQALSIAVNFTADTIQATLPDLRTLPREEAPWYGVEFEACIGNLVDYVKEIHS</sequence>
<dbReference type="InterPro" id="IPR029056">
    <property type="entry name" value="Ribokinase-like"/>
</dbReference>
<evidence type="ECO:0000256" key="3">
    <source>
        <dbReference type="ARBA" id="ARBA00022741"/>
    </source>
</evidence>
<dbReference type="GeneID" id="93694206"/>
<dbReference type="RefSeq" id="WP_021682474.1">
    <property type="nucleotide sequence ID" value="NZ_KI260415.1"/>
</dbReference>
<feature type="domain" description="Pyridoxamine kinase/Phosphomethylpyrimidine kinase" evidence="6">
    <location>
        <begin position="26"/>
        <end position="253"/>
    </location>
</feature>
<name>U2M4D5_9FIRM</name>
<evidence type="ECO:0000259" key="6">
    <source>
        <dbReference type="Pfam" id="PF08543"/>
    </source>
</evidence>
<dbReference type="STRING" id="411473.RUMCAL_01016"/>
<dbReference type="EC" id="2.7.1.35" evidence="1"/>
<keyword evidence="4 7" id="KW-0418">Kinase</keyword>
<keyword evidence="5" id="KW-0067">ATP-binding</keyword>
<organism evidence="7 8">
    <name type="scientific">Ruminococcus callidus ATCC 27760</name>
    <dbReference type="NCBI Taxonomy" id="411473"/>
    <lineage>
        <taxon>Bacteria</taxon>
        <taxon>Bacillati</taxon>
        <taxon>Bacillota</taxon>
        <taxon>Clostridia</taxon>
        <taxon>Eubacteriales</taxon>
        <taxon>Oscillospiraceae</taxon>
        <taxon>Ruminococcus</taxon>
    </lineage>
</organism>
<protein>
    <recommendedName>
        <fullName evidence="1">pyridoxal kinase</fullName>
        <ecNumber evidence="1">2.7.1.35</ecNumber>
    </recommendedName>
</protein>
<evidence type="ECO:0000256" key="2">
    <source>
        <dbReference type="ARBA" id="ARBA00022679"/>
    </source>
</evidence>
<dbReference type="NCBIfam" id="NF005491">
    <property type="entry name" value="PRK07105.1"/>
    <property type="match status" value="1"/>
</dbReference>
<evidence type="ECO:0000313" key="8">
    <source>
        <dbReference type="Proteomes" id="UP000016662"/>
    </source>
</evidence>
<dbReference type="PANTHER" id="PTHR10534:SF2">
    <property type="entry name" value="PYRIDOXAL KINASE"/>
    <property type="match status" value="1"/>
</dbReference>
<dbReference type="Gene3D" id="3.40.1190.20">
    <property type="match status" value="1"/>
</dbReference>
<dbReference type="AlphaFoldDB" id="U2M4D5"/>
<keyword evidence="8" id="KW-1185">Reference proteome</keyword>
<gene>
    <name evidence="7" type="ORF">RUMCAL_01016</name>
</gene>
<dbReference type="InterPro" id="IPR004625">
    <property type="entry name" value="PyrdxlKinase"/>
</dbReference>
<evidence type="ECO:0000256" key="4">
    <source>
        <dbReference type="ARBA" id="ARBA00022777"/>
    </source>
</evidence>
<dbReference type="PANTHER" id="PTHR10534">
    <property type="entry name" value="PYRIDOXAL KINASE"/>
    <property type="match status" value="1"/>
</dbReference>
<dbReference type="GO" id="GO:0005524">
    <property type="term" value="F:ATP binding"/>
    <property type="evidence" value="ECO:0007669"/>
    <property type="project" value="UniProtKB-KW"/>
</dbReference>
<dbReference type="SUPFAM" id="SSF53613">
    <property type="entry name" value="Ribokinase-like"/>
    <property type="match status" value="1"/>
</dbReference>
<dbReference type="GO" id="GO:0008478">
    <property type="term" value="F:pyridoxal kinase activity"/>
    <property type="evidence" value="ECO:0007669"/>
    <property type="project" value="UniProtKB-EC"/>
</dbReference>
<keyword evidence="2" id="KW-0808">Transferase</keyword>
<dbReference type="PATRIC" id="fig|411473.3.peg.836"/>